<dbReference type="RefSeq" id="WP_066167177.1">
    <property type="nucleotide sequence ID" value="NZ_CP136137.1"/>
</dbReference>
<organism evidence="1 2">
    <name type="scientific">Gordonia hydrophobica</name>
    <dbReference type="NCBI Taxonomy" id="40516"/>
    <lineage>
        <taxon>Bacteria</taxon>
        <taxon>Bacillati</taxon>
        <taxon>Actinomycetota</taxon>
        <taxon>Actinomycetes</taxon>
        <taxon>Mycobacteriales</taxon>
        <taxon>Gordoniaceae</taxon>
        <taxon>Gordonia</taxon>
    </lineage>
</organism>
<protein>
    <submittedName>
        <fullName evidence="1">Uncharacterized protein</fullName>
    </submittedName>
</protein>
<reference evidence="1 2" key="1">
    <citation type="journal article" date="2023" name="Virus Evol.">
        <title>Computational host range prediction-The good, the bad, and the ugly.</title>
        <authorList>
            <person name="Howell A.A."/>
            <person name="Versoza C.J."/>
            <person name="Pfeifer S.P."/>
        </authorList>
    </citation>
    <scope>NUCLEOTIDE SEQUENCE [LARGE SCALE GENOMIC DNA]</scope>
    <source>
        <strain evidence="1 2">1610/1b</strain>
    </source>
</reference>
<sequence length="228" mass="24709">MTVYRLDGRVEPPILDHAPWMDDITSASVYDLDSDAAQSRILSADGLLIASSADHVHLAKHRATLTSFVRDGGRVLVNGQVVLPFIDGLATWSKLNYSTAGDLQPHLVTAHPLWDGVDHQDLHYRTGRPGVHDYQTLTSIGVAGFYGRGYHVNLPPDAQVITGIGPLRLPLDYSYRIGLGEVIVHAGRDLDKYADPRYSTGAFGPNIAAWLSGSTNSTTTPDLQGVAR</sequence>
<dbReference type="EMBL" id="CP136137">
    <property type="protein sequence ID" value="WYY08041.1"/>
    <property type="molecule type" value="Genomic_DNA"/>
</dbReference>
<evidence type="ECO:0000313" key="2">
    <source>
        <dbReference type="Proteomes" id="UP001479933"/>
    </source>
</evidence>
<keyword evidence="2" id="KW-1185">Reference proteome</keyword>
<dbReference type="Proteomes" id="UP001479933">
    <property type="component" value="Chromosome"/>
</dbReference>
<evidence type="ECO:0000313" key="1">
    <source>
        <dbReference type="EMBL" id="WYY08041.1"/>
    </source>
</evidence>
<proteinExistence type="predicted"/>
<name>A0ABZ2U402_9ACTN</name>
<gene>
    <name evidence="1" type="ORF">RVF87_02860</name>
</gene>
<accession>A0ABZ2U402</accession>